<dbReference type="Pfam" id="PF00005">
    <property type="entry name" value="ABC_tran"/>
    <property type="match status" value="1"/>
</dbReference>
<dbReference type="InterPro" id="IPR027417">
    <property type="entry name" value="P-loop_NTPase"/>
</dbReference>
<dbReference type="Gene3D" id="3.40.50.300">
    <property type="entry name" value="P-loop containing nucleotide triphosphate hydrolases"/>
    <property type="match status" value="2"/>
</dbReference>
<organism evidence="6 7">
    <name type="scientific">Necator americanus</name>
    <name type="common">Human hookworm</name>
    <dbReference type="NCBI Taxonomy" id="51031"/>
    <lineage>
        <taxon>Eukaryota</taxon>
        <taxon>Metazoa</taxon>
        <taxon>Ecdysozoa</taxon>
        <taxon>Nematoda</taxon>
        <taxon>Chromadorea</taxon>
        <taxon>Rhabditida</taxon>
        <taxon>Rhabditina</taxon>
        <taxon>Rhabditomorpha</taxon>
        <taxon>Strongyloidea</taxon>
        <taxon>Ancylostomatidae</taxon>
        <taxon>Bunostominae</taxon>
        <taxon>Necator</taxon>
    </lineage>
</organism>
<keyword evidence="7" id="KW-1185">Reference proteome</keyword>
<sequence length="198" mass="21871">MLAISKARVAAAVIYETIDKGEENAREEGEELTECKGYVEFKDVYFKYPKRESPILRGISWVAEPGETVAFVGKSGCGKSTSIYFCAHRLLVLVKITGTVGKIAILTRLYDCDSESVFLDGRDIRTIRRSSLRKMIGIVQQEPCLFNGTIRENIDLGRSINEVDIEKAARIANAHDFIMKLEKGYDTLIGAGGIALSG</sequence>
<dbReference type="PANTHER" id="PTHR24222:SF76">
    <property type="entry name" value="MYCOBACTIN IMPORT ATP-BINDING_PERMEASE PROTEIN IRTB"/>
    <property type="match status" value="1"/>
</dbReference>
<keyword evidence="2" id="KW-0812">Transmembrane</keyword>
<evidence type="ECO:0000313" key="7">
    <source>
        <dbReference type="Proteomes" id="UP000053676"/>
    </source>
</evidence>
<feature type="domain" description="ABC transporter" evidence="5">
    <location>
        <begin position="56"/>
        <end position="176"/>
    </location>
</feature>
<dbReference type="GO" id="GO:0005886">
    <property type="term" value="C:plasma membrane"/>
    <property type="evidence" value="ECO:0007669"/>
    <property type="project" value="TreeGrafter"/>
</dbReference>
<dbReference type="OMA" id="TIWENNA"/>
<dbReference type="KEGG" id="nai:NECAME_00386"/>
<dbReference type="InterPro" id="IPR039421">
    <property type="entry name" value="Type_1_exporter"/>
</dbReference>
<feature type="non-terminal residue" evidence="6">
    <location>
        <position position="198"/>
    </location>
</feature>
<evidence type="ECO:0000256" key="1">
    <source>
        <dbReference type="ARBA" id="ARBA00004141"/>
    </source>
</evidence>
<accession>W2TDB7</accession>
<keyword evidence="3" id="KW-1133">Transmembrane helix</keyword>
<gene>
    <name evidence="6" type="ORF">NECAME_00386</name>
</gene>
<evidence type="ECO:0000256" key="2">
    <source>
        <dbReference type="ARBA" id="ARBA00022692"/>
    </source>
</evidence>
<dbReference type="GO" id="GO:0005524">
    <property type="term" value="F:ATP binding"/>
    <property type="evidence" value="ECO:0007669"/>
    <property type="project" value="InterPro"/>
</dbReference>
<dbReference type="InterPro" id="IPR003439">
    <property type="entry name" value="ABC_transporter-like_ATP-bd"/>
</dbReference>
<dbReference type="STRING" id="51031.W2TDB7"/>
<dbReference type="EMBL" id="KI659683">
    <property type="protein sequence ID" value="ETN79012.1"/>
    <property type="molecule type" value="Genomic_DNA"/>
</dbReference>
<dbReference type="InterPro" id="IPR036640">
    <property type="entry name" value="ABC1_TM_sf"/>
</dbReference>
<reference evidence="7" key="1">
    <citation type="journal article" date="2014" name="Nat. Genet.">
        <title>Genome of the human hookworm Necator americanus.</title>
        <authorList>
            <person name="Tang Y.T."/>
            <person name="Gao X."/>
            <person name="Rosa B.A."/>
            <person name="Abubucker S."/>
            <person name="Hallsworth-Pepin K."/>
            <person name="Martin J."/>
            <person name="Tyagi R."/>
            <person name="Heizer E."/>
            <person name="Zhang X."/>
            <person name="Bhonagiri-Palsikar V."/>
            <person name="Minx P."/>
            <person name="Warren W.C."/>
            <person name="Wang Q."/>
            <person name="Zhan B."/>
            <person name="Hotez P.J."/>
            <person name="Sternberg P.W."/>
            <person name="Dougall A."/>
            <person name="Gaze S.T."/>
            <person name="Mulvenna J."/>
            <person name="Sotillo J."/>
            <person name="Ranganathan S."/>
            <person name="Rabelo E.M."/>
            <person name="Wilson R.K."/>
            <person name="Felgner P.L."/>
            <person name="Bethony J."/>
            <person name="Hawdon J.M."/>
            <person name="Gasser R.B."/>
            <person name="Loukas A."/>
            <person name="Mitreva M."/>
        </authorList>
    </citation>
    <scope>NUCLEOTIDE SEQUENCE [LARGE SCALE GENOMIC DNA]</scope>
</reference>
<evidence type="ECO:0000256" key="3">
    <source>
        <dbReference type="ARBA" id="ARBA00022989"/>
    </source>
</evidence>
<dbReference type="AlphaFoldDB" id="W2TDB7"/>
<dbReference type="SUPFAM" id="SSF52540">
    <property type="entry name" value="P-loop containing nucleoside triphosphate hydrolases"/>
    <property type="match status" value="1"/>
</dbReference>
<evidence type="ECO:0000256" key="4">
    <source>
        <dbReference type="ARBA" id="ARBA00023136"/>
    </source>
</evidence>
<dbReference type="PANTHER" id="PTHR24222">
    <property type="entry name" value="ABC TRANSPORTER B FAMILY"/>
    <property type="match status" value="1"/>
</dbReference>
<dbReference type="Gene3D" id="1.20.1560.10">
    <property type="entry name" value="ABC transporter type 1, transmembrane domain"/>
    <property type="match status" value="1"/>
</dbReference>
<protein>
    <recommendedName>
        <fullName evidence="5">ABC transporter domain-containing protein</fullName>
    </recommendedName>
</protein>
<dbReference type="Proteomes" id="UP000053676">
    <property type="component" value="Unassembled WGS sequence"/>
</dbReference>
<evidence type="ECO:0000259" key="5">
    <source>
        <dbReference type="Pfam" id="PF00005"/>
    </source>
</evidence>
<dbReference type="OrthoDB" id="6500128at2759"/>
<dbReference type="GO" id="GO:0042626">
    <property type="term" value="F:ATPase-coupled transmembrane transporter activity"/>
    <property type="evidence" value="ECO:0007669"/>
    <property type="project" value="TreeGrafter"/>
</dbReference>
<dbReference type="GO" id="GO:0016887">
    <property type="term" value="F:ATP hydrolysis activity"/>
    <property type="evidence" value="ECO:0007669"/>
    <property type="project" value="InterPro"/>
</dbReference>
<keyword evidence="4" id="KW-0472">Membrane</keyword>
<evidence type="ECO:0000313" key="6">
    <source>
        <dbReference type="EMBL" id="ETN79012.1"/>
    </source>
</evidence>
<comment type="subcellular location">
    <subcellularLocation>
        <location evidence="1">Membrane</location>
        <topology evidence="1">Multi-pass membrane protein</topology>
    </subcellularLocation>
</comment>
<name>W2TDB7_NECAM</name>
<proteinExistence type="predicted"/>